<comment type="caution">
    <text evidence="5">The sequence shown here is derived from an EMBL/GenBank/DDBJ whole genome shotgun (WGS) entry which is preliminary data.</text>
</comment>
<feature type="domain" description="STAS" evidence="3">
    <location>
        <begin position="4"/>
        <end position="117"/>
    </location>
</feature>
<dbReference type="PROSITE" id="PS50801">
    <property type="entry name" value="STAS"/>
    <property type="match status" value="1"/>
</dbReference>
<accession>A0A1A3D7Y2</accession>
<accession>A0A1W9Y4F1</accession>
<evidence type="ECO:0000256" key="2">
    <source>
        <dbReference type="RuleBase" id="RU003749"/>
    </source>
</evidence>
<dbReference type="InterPro" id="IPR036513">
    <property type="entry name" value="STAS_dom_sf"/>
</dbReference>
<dbReference type="EMBL" id="LZIT01000274">
    <property type="protein sequence ID" value="OBG31685.1"/>
    <property type="molecule type" value="Genomic_DNA"/>
</dbReference>
<gene>
    <name evidence="5" type="ORF">A5672_26615</name>
    <name evidence="6" type="ORF">BST11_10760</name>
    <name evidence="4" type="ORF">H7K38_07665</name>
</gene>
<dbReference type="NCBIfam" id="TIGR00377">
    <property type="entry name" value="ant_ant_sig"/>
    <property type="match status" value="1"/>
</dbReference>
<dbReference type="CDD" id="cd07043">
    <property type="entry name" value="STAS_anti-anti-sigma_factors"/>
    <property type="match status" value="1"/>
</dbReference>
<accession>A0A1A2GS74</accession>
<evidence type="ECO:0000313" key="7">
    <source>
        <dbReference type="Proteomes" id="UP000092086"/>
    </source>
</evidence>
<dbReference type="InterPro" id="IPR003658">
    <property type="entry name" value="Anti-sigma_ant"/>
</dbReference>
<name>A0A1A3D7Y2_9MYCO</name>
<dbReference type="PANTHER" id="PTHR33495">
    <property type="entry name" value="ANTI-SIGMA FACTOR ANTAGONIST TM_1081-RELATED-RELATED"/>
    <property type="match status" value="1"/>
</dbReference>
<dbReference type="GO" id="GO:0043856">
    <property type="term" value="F:anti-sigma factor antagonist activity"/>
    <property type="evidence" value="ECO:0007669"/>
    <property type="project" value="InterPro"/>
</dbReference>
<dbReference type="PANTHER" id="PTHR33495:SF2">
    <property type="entry name" value="ANTI-SIGMA FACTOR ANTAGONIST TM_1081-RELATED"/>
    <property type="match status" value="1"/>
</dbReference>
<dbReference type="InterPro" id="IPR002645">
    <property type="entry name" value="STAS_dom"/>
</dbReference>
<proteinExistence type="inferred from homology"/>
<dbReference type="Proteomes" id="UP000192319">
    <property type="component" value="Unassembled WGS sequence"/>
</dbReference>
<dbReference type="RefSeq" id="WP_067325789.1">
    <property type="nucleotide sequence ID" value="NZ_JACKVH010000012.1"/>
</dbReference>
<dbReference type="Pfam" id="PF01740">
    <property type="entry name" value="STAS"/>
    <property type="match status" value="1"/>
</dbReference>
<reference evidence="4" key="4">
    <citation type="journal article" date="2022" name="BMC Genomics">
        <title>Comparative genome analysis of mycobacteria focusing on tRNA and non-coding RNA.</title>
        <authorList>
            <person name="Behra P.R.K."/>
            <person name="Pettersson B.M.F."/>
            <person name="Ramesh M."/>
            <person name="Das S."/>
            <person name="Dasgupta S."/>
            <person name="Kirsebom L.A."/>
        </authorList>
    </citation>
    <scope>NUCLEOTIDE SEQUENCE</scope>
    <source>
        <strain evidence="4">CCUG 55640</strain>
    </source>
</reference>
<dbReference type="OrthoDB" id="4571296at2"/>
<protein>
    <recommendedName>
        <fullName evidence="2">Anti-sigma factor antagonist</fullName>
    </recommendedName>
</protein>
<reference evidence="5 7" key="1">
    <citation type="submission" date="2016-06" db="EMBL/GenBank/DDBJ databases">
        <authorList>
            <person name="Sutton G."/>
            <person name="Brinkac L."/>
            <person name="Sanka R."/>
            <person name="Adams M."/>
            <person name="Lau E."/>
            <person name="Sam S."/>
            <person name="Sreng N."/>
            <person name="Him V."/>
            <person name="Kerleguer A."/>
            <person name="Cheng S."/>
        </authorList>
    </citation>
    <scope>NUCLEOTIDE SEQUENCE [LARGE SCALE GENOMIC DNA]</scope>
    <source>
        <strain evidence="5 7">E2978</strain>
    </source>
</reference>
<evidence type="ECO:0000313" key="5">
    <source>
        <dbReference type="EMBL" id="OBG31685.1"/>
    </source>
</evidence>
<dbReference type="SUPFAM" id="SSF52091">
    <property type="entry name" value="SpoIIaa-like"/>
    <property type="match status" value="1"/>
</dbReference>
<evidence type="ECO:0000313" key="6">
    <source>
        <dbReference type="EMBL" id="OQZ90944.1"/>
    </source>
</evidence>
<keyword evidence="8" id="KW-1185">Reference proteome</keyword>
<comment type="similarity">
    <text evidence="1 2">Belongs to the anti-sigma-factor antagonist family.</text>
</comment>
<organism evidence="5 7">
    <name type="scientific">Mycobacterium alsense</name>
    <dbReference type="NCBI Taxonomy" id="324058"/>
    <lineage>
        <taxon>Bacteria</taxon>
        <taxon>Bacillati</taxon>
        <taxon>Actinomycetota</taxon>
        <taxon>Actinomycetes</taxon>
        <taxon>Mycobacteriales</taxon>
        <taxon>Mycobacteriaceae</taxon>
        <taxon>Mycobacterium</taxon>
    </lineage>
</organism>
<reference evidence="4" key="3">
    <citation type="submission" date="2020-07" db="EMBL/GenBank/DDBJ databases">
        <authorList>
            <person name="Pettersson B.M.F."/>
            <person name="Behra P.R.K."/>
            <person name="Ramesh M."/>
            <person name="Das S."/>
            <person name="Dasgupta S."/>
            <person name="Kirsebom L.A."/>
        </authorList>
    </citation>
    <scope>NUCLEOTIDE SEQUENCE</scope>
    <source>
        <strain evidence="4">CCUG 55640</strain>
    </source>
</reference>
<evidence type="ECO:0000313" key="4">
    <source>
        <dbReference type="EMBL" id="MCV7378531.1"/>
    </source>
</evidence>
<evidence type="ECO:0000259" key="3">
    <source>
        <dbReference type="PROSITE" id="PS50801"/>
    </source>
</evidence>
<reference evidence="6 8" key="2">
    <citation type="submission" date="2017-02" db="EMBL/GenBank/DDBJ databases">
        <title>The new phylogeny of genus Mycobacterium.</title>
        <authorList>
            <person name="Tortoli E."/>
            <person name="Trovato A."/>
            <person name="Cirillo D.M."/>
        </authorList>
    </citation>
    <scope>NUCLEOTIDE SEQUENCE [LARGE SCALE GENOMIC DNA]</scope>
    <source>
        <strain evidence="6 8">DSM 45230</strain>
    </source>
</reference>
<dbReference type="EMBL" id="JACKVH010000012">
    <property type="protein sequence ID" value="MCV7378531.1"/>
    <property type="molecule type" value="Genomic_DNA"/>
</dbReference>
<dbReference type="Proteomes" id="UP001141650">
    <property type="component" value="Unassembled WGS sequence"/>
</dbReference>
<dbReference type="EMBL" id="MVHD01000014">
    <property type="protein sequence ID" value="OQZ90944.1"/>
    <property type="molecule type" value="Genomic_DNA"/>
</dbReference>
<dbReference type="Proteomes" id="UP000092086">
    <property type="component" value="Unassembled WGS sequence"/>
</dbReference>
<evidence type="ECO:0000256" key="1">
    <source>
        <dbReference type="ARBA" id="ARBA00009013"/>
    </source>
</evidence>
<evidence type="ECO:0000313" key="8">
    <source>
        <dbReference type="Proteomes" id="UP000192319"/>
    </source>
</evidence>
<sequence>MELLAVDHEAQGDAVVVRVEGDVDSSTVDQLTPHLAAALQVGAKHPARLVVVDLTPVTFFGSAALNAVLDCHESGKGTGTAVRLVADHDVVLRPIQVTELDRILEVYPTVSDALQRQRRR</sequence>
<dbReference type="AlphaFoldDB" id="A0A1A3D7Y2"/>
<dbReference type="Gene3D" id="3.30.750.24">
    <property type="entry name" value="STAS domain"/>
    <property type="match status" value="1"/>
</dbReference>